<dbReference type="RefSeq" id="WP_017511129.1">
    <property type="nucleotide sequence ID" value="NZ_CP026546.1"/>
</dbReference>
<accession>A0A2L0XD67</accession>
<name>A0A2L0XD67_9BURK</name>
<gene>
    <name evidence="1" type="ORF">DDF84_032675</name>
</gene>
<proteinExistence type="predicted"/>
<dbReference type="Proteomes" id="UP000253772">
    <property type="component" value="Plasmid p1"/>
</dbReference>
<dbReference type="EMBL" id="CP037902">
    <property type="protein sequence ID" value="QBP14467.1"/>
    <property type="molecule type" value="Genomic_DNA"/>
</dbReference>
<dbReference type="OrthoDB" id="8967194at2"/>
<evidence type="ECO:0000313" key="1">
    <source>
        <dbReference type="EMBL" id="QBP14467.1"/>
    </source>
</evidence>
<sequence>MPKREIDIQDVLREQFESGEAVLVLQAEMPDAALLLAIRTALSYGAAFKVVPGQQLRQLN</sequence>
<evidence type="ECO:0000313" key="2">
    <source>
        <dbReference type="Proteomes" id="UP000253772"/>
    </source>
</evidence>
<dbReference type="AlphaFoldDB" id="A0A2L0XD67"/>
<reference evidence="1 2" key="1">
    <citation type="submission" date="2019-03" db="EMBL/GenBank/DDBJ databases">
        <title>Comparative insights into the high quality Complete genome sequence of highly metal resistant Cupriavidus metallidurans strain BS1 isolated from a gold-copper mine.</title>
        <authorList>
            <person name="Mazhar H.S."/>
            <person name="Rensing C."/>
        </authorList>
    </citation>
    <scope>NUCLEOTIDE SEQUENCE [LARGE SCALE GENOMIC DNA]</scope>
    <source>
        <strain evidence="1 2">BS1</strain>
        <plasmid evidence="1 2">p1</plasmid>
    </source>
</reference>
<organism evidence="1 2">
    <name type="scientific">Cupriavidus metallidurans</name>
    <dbReference type="NCBI Taxonomy" id="119219"/>
    <lineage>
        <taxon>Bacteria</taxon>
        <taxon>Pseudomonadati</taxon>
        <taxon>Pseudomonadota</taxon>
        <taxon>Betaproteobacteria</taxon>
        <taxon>Burkholderiales</taxon>
        <taxon>Burkholderiaceae</taxon>
        <taxon>Cupriavidus</taxon>
    </lineage>
</organism>
<keyword evidence="1" id="KW-0614">Plasmid</keyword>
<protein>
    <submittedName>
        <fullName evidence="1">Uncharacterized protein</fullName>
    </submittedName>
</protein>
<dbReference type="GeneID" id="60824677"/>
<geneLocation type="plasmid" evidence="1">
    <name>p1</name>
</geneLocation>